<feature type="region of interest" description="Disordered" evidence="1">
    <location>
        <begin position="98"/>
        <end position="121"/>
    </location>
</feature>
<protein>
    <recommendedName>
        <fullName evidence="4">DUF721 domain-containing protein</fullName>
    </recommendedName>
</protein>
<accession>A0ABS1CKX1</accession>
<gene>
    <name evidence="2" type="ORF">CKO31_17710</name>
</gene>
<evidence type="ECO:0008006" key="4">
    <source>
        <dbReference type="Google" id="ProtNLM"/>
    </source>
</evidence>
<feature type="compositionally biased region" description="Low complexity" evidence="1">
    <location>
        <begin position="98"/>
        <end position="110"/>
    </location>
</feature>
<dbReference type="Pfam" id="PF05258">
    <property type="entry name" value="DciA"/>
    <property type="match status" value="1"/>
</dbReference>
<dbReference type="Proteomes" id="UP000748752">
    <property type="component" value="Unassembled WGS sequence"/>
</dbReference>
<reference evidence="2 3" key="1">
    <citation type="journal article" date="2020" name="Microorganisms">
        <title>Osmotic Adaptation and Compatible Solute Biosynthesis of Phototrophic Bacteria as Revealed from Genome Analyses.</title>
        <authorList>
            <person name="Imhoff J.F."/>
            <person name="Rahn T."/>
            <person name="Kunzel S."/>
            <person name="Keller A."/>
            <person name="Neulinger S.C."/>
        </authorList>
    </citation>
    <scope>NUCLEOTIDE SEQUENCE [LARGE SCALE GENOMIC DNA]</scope>
    <source>
        <strain evidence="2 3">DSM 6210</strain>
    </source>
</reference>
<name>A0ABS1CKX1_9GAMM</name>
<keyword evidence="3" id="KW-1185">Reference proteome</keyword>
<dbReference type="RefSeq" id="WP_200240186.1">
    <property type="nucleotide sequence ID" value="NZ_NRRV01000051.1"/>
</dbReference>
<dbReference type="InterPro" id="IPR007922">
    <property type="entry name" value="DciA-like"/>
</dbReference>
<evidence type="ECO:0000313" key="3">
    <source>
        <dbReference type="Proteomes" id="UP000748752"/>
    </source>
</evidence>
<evidence type="ECO:0000256" key="1">
    <source>
        <dbReference type="SAM" id="MobiDB-lite"/>
    </source>
</evidence>
<organism evidence="2 3">
    <name type="scientific">Thiohalocapsa halophila</name>
    <dbReference type="NCBI Taxonomy" id="69359"/>
    <lineage>
        <taxon>Bacteria</taxon>
        <taxon>Pseudomonadati</taxon>
        <taxon>Pseudomonadota</taxon>
        <taxon>Gammaproteobacteria</taxon>
        <taxon>Chromatiales</taxon>
        <taxon>Chromatiaceae</taxon>
        <taxon>Thiohalocapsa</taxon>
    </lineage>
</organism>
<evidence type="ECO:0000313" key="2">
    <source>
        <dbReference type="EMBL" id="MBK1632545.1"/>
    </source>
</evidence>
<proteinExistence type="predicted"/>
<comment type="caution">
    <text evidence="2">The sequence shown here is derived from an EMBL/GenBank/DDBJ whole genome shotgun (WGS) entry which is preliminary data.</text>
</comment>
<sequence>MPTRARHVRRFLQGSDAAAALLAEIERRDALLSRVRALLPASVARHCTQASLDEGLLTLVCDSPAWVDRLRFLSPQFLPALAAAGDAVTDCRVRAQPTPALPALAPTPRAGDAPEAPTTRQAAQTLEHTAAALGDTPLAGSLRRLAETLRRAPRADAAG</sequence>
<dbReference type="EMBL" id="NRRV01000051">
    <property type="protein sequence ID" value="MBK1632545.1"/>
    <property type="molecule type" value="Genomic_DNA"/>
</dbReference>